<name>A0A937UNQ1_9ACTN</name>
<dbReference type="InterPro" id="IPR050498">
    <property type="entry name" value="Ycf3"/>
</dbReference>
<evidence type="ECO:0000256" key="1">
    <source>
        <dbReference type="ARBA" id="ARBA00022737"/>
    </source>
</evidence>
<keyword evidence="2 3" id="KW-0802">TPR repeat</keyword>
<dbReference type="InterPro" id="IPR011717">
    <property type="entry name" value="TPR-4"/>
</dbReference>
<dbReference type="RefSeq" id="WP_202999480.1">
    <property type="nucleotide sequence ID" value="NZ_JADWYU010000085.1"/>
</dbReference>
<dbReference type="Proteomes" id="UP000604475">
    <property type="component" value="Unassembled WGS sequence"/>
</dbReference>
<dbReference type="Pfam" id="PF14559">
    <property type="entry name" value="TPR_19"/>
    <property type="match status" value="1"/>
</dbReference>
<feature type="repeat" description="TPR" evidence="3">
    <location>
        <begin position="168"/>
        <end position="201"/>
    </location>
</feature>
<feature type="repeat" description="TPR" evidence="3">
    <location>
        <begin position="134"/>
        <end position="167"/>
    </location>
</feature>
<evidence type="ECO:0000256" key="3">
    <source>
        <dbReference type="PROSITE-ProRule" id="PRU00339"/>
    </source>
</evidence>
<dbReference type="PROSITE" id="PS50005">
    <property type="entry name" value="TPR"/>
    <property type="match status" value="2"/>
</dbReference>
<evidence type="ECO:0000313" key="4">
    <source>
        <dbReference type="EMBL" id="MBL7630089.1"/>
    </source>
</evidence>
<dbReference type="InterPro" id="IPR019734">
    <property type="entry name" value="TPR_rpt"/>
</dbReference>
<evidence type="ECO:0000256" key="2">
    <source>
        <dbReference type="ARBA" id="ARBA00022803"/>
    </source>
</evidence>
<evidence type="ECO:0000313" key="5">
    <source>
        <dbReference type="Proteomes" id="UP000604475"/>
    </source>
</evidence>
<dbReference type="PANTHER" id="PTHR44858">
    <property type="entry name" value="TETRATRICOPEPTIDE REPEAT PROTEIN 6"/>
    <property type="match status" value="1"/>
</dbReference>
<dbReference type="Pfam" id="PF07721">
    <property type="entry name" value="TPR_4"/>
    <property type="match status" value="1"/>
</dbReference>
<protein>
    <submittedName>
        <fullName evidence="4">Tetratricopeptide repeat protein</fullName>
    </submittedName>
</protein>
<sequence>MDGADAPLEASVAVYYCSAYFCDRMISVSVIPGGNPVARANPGSFAGQHMICGDCKRRFCYQCVRANARRFDAALCSRCLGTLTDPADWPEVRDRAAPAELDLVERGNELARSGRDSEALAAFTAAIELRPRYIDAHFYQGLMLNDLGRPDEAVAAYRQVLGIDPGHLGTLLNLGRLCMRRGQLDEALAVCEQTLRAEPNFVLGHLDRAVVLHLMHRLDEALAACARGMEIERAGTGVGSLPDRTNQATGQSVKAAILLDLGRHAEALAAVDAAIAGGGATSIDHQNRVEILEALGRGE</sequence>
<comment type="caution">
    <text evidence="4">The sequence shown here is derived from an EMBL/GenBank/DDBJ whole genome shotgun (WGS) entry which is preliminary data.</text>
</comment>
<keyword evidence="5" id="KW-1185">Reference proteome</keyword>
<dbReference type="Gene3D" id="1.25.40.10">
    <property type="entry name" value="Tetratricopeptide repeat domain"/>
    <property type="match status" value="1"/>
</dbReference>
<organism evidence="4 5">
    <name type="scientific">Frankia nepalensis</name>
    <dbReference type="NCBI Taxonomy" id="1836974"/>
    <lineage>
        <taxon>Bacteria</taxon>
        <taxon>Bacillati</taxon>
        <taxon>Actinomycetota</taxon>
        <taxon>Actinomycetes</taxon>
        <taxon>Frankiales</taxon>
        <taxon>Frankiaceae</taxon>
        <taxon>Frankia</taxon>
    </lineage>
</organism>
<dbReference type="SMART" id="SM00028">
    <property type="entry name" value="TPR"/>
    <property type="match status" value="4"/>
</dbReference>
<proteinExistence type="predicted"/>
<dbReference type="EMBL" id="JAEACQ010000242">
    <property type="protein sequence ID" value="MBL7630089.1"/>
    <property type="molecule type" value="Genomic_DNA"/>
</dbReference>
<dbReference type="SUPFAM" id="SSF48452">
    <property type="entry name" value="TPR-like"/>
    <property type="match status" value="1"/>
</dbReference>
<dbReference type="GO" id="GO:0042802">
    <property type="term" value="F:identical protein binding"/>
    <property type="evidence" value="ECO:0007669"/>
    <property type="project" value="InterPro"/>
</dbReference>
<dbReference type="InterPro" id="IPR011990">
    <property type="entry name" value="TPR-like_helical_dom_sf"/>
</dbReference>
<accession>A0A937UNQ1</accession>
<keyword evidence="1" id="KW-0677">Repeat</keyword>
<dbReference type="PANTHER" id="PTHR44858:SF1">
    <property type="entry name" value="UDP-N-ACETYLGLUCOSAMINE--PEPTIDE N-ACETYLGLUCOSAMINYLTRANSFERASE SPINDLY-RELATED"/>
    <property type="match status" value="1"/>
</dbReference>
<gene>
    <name evidence="4" type="ORF">I7412_23550</name>
</gene>
<dbReference type="AlphaFoldDB" id="A0A937UNQ1"/>
<reference evidence="4" key="1">
    <citation type="submission" date="2020-12" db="EMBL/GenBank/DDBJ databases">
        <title>Genomic characterization of non-nitrogen-fixing Frankia strains.</title>
        <authorList>
            <person name="Carlos-Shanley C."/>
            <person name="Guerra T."/>
            <person name="Hahn D."/>
        </authorList>
    </citation>
    <scope>NUCLEOTIDE SEQUENCE</scope>
    <source>
        <strain evidence="4">CN6</strain>
    </source>
</reference>